<keyword evidence="3" id="KW-1185">Reference proteome</keyword>
<feature type="region of interest" description="Disordered" evidence="1">
    <location>
        <begin position="783"/>
        <end position="810"/>
    </location>
</feature>
<comment type="caution">
    <text evidence="2">The sequence shown here is derived from an EMBL/GenBank/DDBJ whole genome shotgun (WGS) entry which is preliminary data.</text>
</comment>
<evidence type="ECO:0000256" key="1">
    <source>
        <dbReference type="SAM" id="MobiDB-lite"/>
    </source>
</evidence>
<feature type="compositionally biased region" description="Polar residues" evidence="1">
    <location>
        <begin position="1141"/>
        <end position="1175"/>
    </location>
</feature>
<gene>
    <name evidence="2" type="ORF">B0A49_03739</name>
</gene>
<evidence type="ECO:0000313" key="2">
    <source>
        <dbReference type="EMBL" id="TKA78968.1"/>
    </source>
</evidence>
<feature type="region of interest" description="Disordered" evidence="1">
    <location>
        <begin position="1092"/>
        <end position="1188"/>
    </location>
</feature>
<feature type="compositionally biased region" description="Polar residues" evidence="1">
    <location>
        <begin position="721"/>
        <end position="730"/>
    </location>
</feature>
<feature type="region of interest" description="Disordered" evidence="1">
    <location>
        <begin position="1"/>
        <end position="20"/>
    </location>
</feature>
<protein>
    <submittedName>
        <fullName evidence="2">Uncharacterized protein</fullName>
    </submittedName>
</protein>
<feature type="compositionally biased region" description="Basic and acidic residues" evidence="1">
    <location>
        <begin position="889"/>
        <end position="901"/>
    </location>
</feature>
<evidence type="ECO:0000313" key="3">
    <source>
        <dbReference type="Proteomes" id="UP000308768"/>
    </source>
</evidence>
<feature type="compositionally biased region" description="Polar residues" evidence="1">
    <location>
        <begin position="1093"/>
        <end position="1103"/>
    </location>
</feature>
<accession>A0A4U0XTD6</accession>
<name>A0A4U0XTD6_9PEZI</name>
<dbReference type="OrthoDB" id="5389734at2759"/>
<dbReference type="STRING" id="331657.A0A4U0XTD6"/>
<feature type="region of interest" description="Disordered" evidence="1">
    <location>
        <begin position="1027"/>
        <end position="1059"/>
    </location>
</feature>
<feature type="compositionally biased region" description="Basic and acidic residues" evidence="1">
    <location>
        <begin position="1213"/>
        <end position="1224"/>
    </location>
</feature>
<feature type="region of interest" description="Disordered" evidence="1">
    <location>
        <begin position="684"/>
        <end position="730"/>
    </location>
</feature>
<proteinExistence type="predicted"/>
<dbReference type="EMBL" id="NAJN01000119">
    <property type="protein sequence ID" value="TKA78968.1"/>
    <property type="molecule type" value="Genomic_DNA"/>
</dbReference>
<feature type="region of interest" description="Disordered" evidence="1">
    <location>
        <begin position="882"/>
        <end position="909"/>
    </location>
</feature>
<dbReference type="Proteomes" id="UP000308768">
    <property type="component" value="Unassembled WGS sequence"/>
</dbReference>
<organism evidence="2 3">
    <name type="scientific">Cryomyces minteri</name>
    <dbReference type="NCBI Taxonomy" id="331657"/>
    <lineage>
        <taxon>Eukaryota</taxon>
        <taxon>Fungi</taxon>
        <taxon>Dikarya</taxon>
        <taxon>Ascomycota</taxon>
        <taxon>Pezizomycotina</taxon>
        <taxon>Dothideomycetes</taxon>
        <taxon>Dothideomycetes incertae sedis</taxon>
        <taxon>Cryomyces</taxon>
    </lineage>
</organism>
<feature type="region of interest" description="Disordered" evidence="1">
    <location>
        <begin position="285"/>
        <end position="310"/>
    </location>
</feature>
<feature type="region of interest" description="Disordered" evidence="1">
    <location>
        <begin position="1200"/>
        <end position="1234"/>
    </location>
</feature>
<reference evidence="2 3" key="1">
    <citation type="submission" date="2017-03" db="EMBL/GenBank/DDBJ databases">
        <title>Genomes of endolithic fungi from Antarctica.</title>
        <authorList>
            <person name="Coleine C."/>
            <person name="Masonjones S."/>
            <person name="Stajich J.E."/>
        </authorList>
    </citation>
    <scope>NUCLEOTIDE SEQUENCE [LARGE SCALE GENOMIC DNA]</scope>
    <source>
        <strain evidence="2 3">CCFEE 5187</strain>
    </source>
</reference>
<feature type="region of interest" description="Disordered" evidence="1">
    <location>
        <begin position="363"/>
        <end position="392"/>
    </location>
</feature>
<sequence>MVTYPINEEDEEYHSFSSEGELENGQDELETVTLEHPPIHPVACMQGAFEESIMDSTEDPNAHQPDKTSPEIKRTKLLKEDYYDETTTSRWKHKAGAKFHTLWKLMAQIAFGVHLLHQRLAKSDEEVVKILQTHVDEVDGFLEKTTEDFDLALKDIDERIRYLRLPLEHLDIFDAMLDDKNFRTSIIDGNDQIERIVDRTARAMNTALVDVSKGLAATEELRRYLDKLGPYWTQGSEELAAISIAMQGNAEGWYRCFRSLQMKGNQLGVSLVQLGSIVAEISKRAGTASRRNRSSDSPSSAPPTPKDGIQDNIAVSVAASEAPALYYDYPEQYEKFVHNTPEPLQTSMGFVQRIKTILEERAATEDTATRSQPHVASDVANVADDSDAPGVSDGVQPALSEMAELPASPVVKRITRALITAVTSPSSEKNESSTDDIMITNIEVKVGVTPSEDSTTSMLSEQSSDVAGAASSEEFAKRLSTLSDATTTISMIGLPTNGVDHALGLSVPGSASTENSQKVDAVEEAQNAQSSADPISLIQVGDDTTRRSVVSSLPDEPTFDVDEPVEPQFAPGALLEDPLSTRASKPPLAIHPLPLGSGMVALSSFPVPPGQRHSSDMTISSEGVTDLAVRFSVPQHTGAGKPQLVTISAEDTSNQSSGAEHKLVETSNPLLPKITLIQPDLVAPPPRSYSDSHDNQVTINPRLSVRKSSARRLPDVEEPESTASRLSRDGTTTDLRFSSLKYPSAYLPGLKEETQDDVSTTDLRISSYNFPVPRSSTLKALQQRAKQIRDSPSHVGPPKHSSSRPLGEIRDLPSLNFSRMDLITKLNDALEARSSRSLDGVRPRSFSGIHSPVPERPALSDLVRERYKSFFAKEKDFELPVADNVEEGGAQKRDLEDRNAEQDEEKDAEAILDPTRRPLSPEDFITVITEVNRLSVPSVNGLTERLSELLPSLKRYHSEEYLSDDETVQSTIETIHGLGRVRPRTMMTVRSSGGLRQLAATADLIVMNGTTSRDSTFKDAQDPRLMKELPPLPNNADQMSVSDSRNRESTYGIPKGGTPVAELEAPAPALVRVRSLAADGIADLKLSARDSKLMSSSKRSLIDSSPDARPWNLDANYPWADTTPTIEISMPAPAHYRDSSDPTQRSKGATHNPDRSNAPSSSGSAPDLTSSTDGTFSHARKTSKKSVLGSIKRKVGLRTDLDNSGFATGPDILRPDDRAVEPGDRYPTTGLTPPSALNLAEVRSFFSDDSSQTERGGSFRKRLTHLRTRLPPISRVYSADNGSLLRAANGSAFGDSRIGANSSAHTYDGTMGMSKCEFRAKKVVEKIKHLWFRSGELLRTLSGRSQAHTRRSEPNAWLEDSDMYSGV</sequence>